<organism evidence="1 2">
    <name type="scientific">Tsukamurella paurometabola</name>
    <name type="common">Corynebacterium paurometabolum</name>
    <dbReference type="NCBI Taxonomy" id="2061"/>
    <lineage>
        <taxon>Bacteria</taxon>
        <taxon>Bacillati</taxon>
        <taxon>Actinomycetota</taxon>
        <taxon>Actinomycetes</taxon>
        <taxon>Mycobacteriales</taxon>
        <taxon>Tsukamurellaceae</taxon>
        <taxon>Tsukamurella</taxon>
    </lineage>
</organism>
<dbReference type="EMBL" id="JAGXOE010000034">
    <property type="protein sequence ID" value="MBS4102395.1"/>
    <property type="molecule type" value="Genomic_DNA"/>
</dbReference>
<keyword evidence="2" id="KW-1185">Reference proteome</keyword>
<reference evidence="1 2" key="1">
    <citation type="submission" date="2021-04" db="EMBL/GenBank/DDBJ databases">
        <title>Whole genome sequence analysis of a thiophenic sulfur metabolizing bacteria.</title>
        <authorList>
            <person name="Akhtar N."/>
            <person name="Akram J."/>
            <person name="Aslam A."/>
        </authorList>
    </citation>
    <scope>NUCLEOTIDE SEQUENCE [LARGE SCALE GENOMIC DNA]</scope>
    <source>
        <strain evidence="1 2">3OW</strain>
    </source>
</reference>
<accession>A0ABS5NDN8</accession>
<protein>
    <submittedName>
        <fullName evidence="1">Uncharacterized protein</fullName>
    </submittedName>
</protein>
<sequence length="109" mass="12302">MEEGVMPKEIVQHYKDDRVHAARPGKSGEHPASDGYFYGKNLAVTWNRLGWVQLQVGQAHYTQTQSNPDAFEIDSEEVVAVSEELSREEINKLIRTLRRARDAAYGADA</sequence>
<dbReference type="RefSeq" id="WP_212554114.1">
    <property type="nucleotide sequence ID" value="NZ_JAGXOE010000034.1"/>
</dbReference>
<gene>
    <name evidence="1" type="ORF">KFZ73_14250</name>
</gene>
<comment type="caution">
    <text evidence="1">The sequence shown here is derived from an EMBL/GenBank/DDBJ whole genome shotgun (WGS) entry which is preliminary data.</text>
</comment>
<proteinExistence type="predicted"/>
<name>A0ABS5NDN8_TSUPA</name>
<evidence type="ECO:0000313" key="2">
    <source>
        <dbReference type="Proteomes" id="UP000676853"/>
    </source>
</evidence>
<dbReference type="Proteomes" id="UP000676853">
    <property type="component" value="Unassembled WGS sequence"/>
</dbReference>
<evidence type="ECO:0000313" key="1">
    <source>
        <dbReference type="EMBL" id="MBS4102395.1"/>
    </source>
</evidence>